<feature type="transmembrane region" description="Helical" evidence="1">
    <location>
        <begin position="164"/>
        <end position="183"/>
    </location>
</feature>
<feature type="transmembrane region" description="Helical" evidence="1">
    <location>
        <begin position="44"/>
        <end position="66"/>
    </location>
</feature>
<keyword evidence="1" id="KW-0812">Transmembrane</keyword>
<evidence type="ECO:0000313" key="3">
    <source>
        <dbReference type="Proteomes" id="UP000644441"/>
    </source>
</evidence>
<comment type="caution">
    <text evidence="2">The sequence shown here is derived from an EMBL/GenBank/DDBJ whole genome shotgun (WGS) entry which is preliminary data.</text>
</comment>
<feature type="transmembrane region" description="Helical" evidence="1">
    <location>
        <begin position="301"/>
        <end position="319"/>
    </location>
</feature>
<dbReference type="EMBL" id="ARXR01000004">
    <property type="protein sequence ID" value="MBF5052073.1"/>
    <property type="molecule type" value="Genomic_DNA"/>
</dbReference>
<feature type="transmembrane region" description="Helical" evidence="1">
    <location>
        <begin position="273"/>
        <end position="295"/>
    </location>
</feature>
<proteinExistence type="predicted"/>
<accession>A0ABS0ADC3</accession>
<evidence type="ECO:0000313" key="2">
    <source>
        <dbReference type="EMBL" id="MBF5052073.1"/>
    </source>
</evidence>
<sequence>MLYVHVADLLLSGNFDEALKQFDWPFFSILIAAVSKVSFVPSIYVAYGIAALAAAGVTVTLASLLYRVAPKSGIFLSAFVVLAFPALNEYRDLVIRDWPAWFFMVLAVWLVLARKEKPGLLSGGLVFLCIVAATLFRLEMLFVYIPLFLFYLSAQDQRKNILPLAIFPVVAGMAFLAGIYFFIDGAAERLEKYAGIIDVTEIVKKVDYFGGVIGSQVLHEISKDYGIWVLVTGLFSIVVVTLMGHLGVLFLVPALSRSGVSKSARMDCVDKRLYASLVLFWGAVLIAFLFARFFISSRYAVPLSLSLLPFLYVCVGDFIRQNRRGLVAALAFLFVIHGLSNLIATKGYEKKVIMDSGRWVAEKLPEDKVHINDGRISFYAERGYVQDDDVEDGPSKDDIWQVLLADKERETALVEGAKGNYEFIRRFDSGGDATVLVFKKR</sequence>
<dbReference type="Proteomes" id="UP000644441">
    <property type="component" value="Unassembled WGS sequence"/>
</dbReference>
<feature type="transmembrane region" description="Helical" evidence="1">
    <location>
        <begin position="326"/>
        <end position="344"/>
    </location>
</feature>
<name>A0ABS0ADC3_9GAMM</name>
<feature type="transmembrane region" description="Helical" evidence="1">
    <location>
        <begin position="225"/>
        <end position="252"/>
    </location>
</feature>
<keyword evidence="3" id="KW-1185">Reference proteome</keyword>
<organism evidence="2 3">
    <name type="scientific">Alloalcanivorax venustensis ISO4</name>
    <dbReference type="NCBI Taxonomy" id="1177184"/>
    <lineage>
        <taxon>Bacteria</taxon>
        <taxon>Pseudomonadati</taxon>
        <taxon>Pseudomonadota</taxon>
        <taxon>Gammaproteobacteria</taxon>
        <taxon>Oceanospirillales</taxon>
        <taxon>Alcanivoracaceae</taxon>
        <taxon>Alloalcanivorax</taxon>
    </lineage>
</organism>
<evidence type="ECO:0000256" key="1">
    <source>
        <dbReference type="SAM" id="Phobius"/>
    </source>
</evidence>
<gene>
    <name evidence="2" type="ORF">ISO4_00675</name>
</gene>
<feature type="transmembrane region" description="Helical" evidence="1">
    <location>
        <begin position="125"/>
        <end position="152"/>
    </location>
</feature>
<feature type="transmembrane region" description="Helical" evidence="1">
    <location>
        <begin position="72"/>
        <end position="88"/>
    </location>
</feature>
<protein>
    <recommendedName>
        <fullName evidence="4">Glycosyltransferase RgtA/B/C/D-like domain-containing protein</fullName>
    </recommendedName>
</protein>
<reference evidence="2 3" key="1">
    <citation type="submission" date="2012-09" db="EMBL/GenBank/DDBJ databases">
        <title>Genome Sequence of alkane-degrading Bacterium Alcanivorax venustensis ISO4.</title>
        <authorList>
            <person name="Lai Q."/>
            <person name="Shao Z."/>
        </authorList>
    </citation>
    <scope>NUCLEOTIDE SEQUENCE [LARGE SCALE GENOMIC DNA]</scope>
    <source>
        <strain evidence="2 3">ISO4</strain>
    </source>
</reference>
<keyword evidence="1" id="KW-0472">Membrane</keyword>
<keyword evidence="1" id="KW-1133">Transmembrane helix</keyword>
<feature type="transmembrane region" description="Helical" evidence="1">
    <location>
        <begin position="95"/>
        <end position="113"/>
    </location>
</feature>
<evidence type="ECO:0008006" key="4">
    <source>
        <dbReference type="Google" id="ProtNLM"/>
    </source>
</evidence>